<comment type="caution">
    <text evidence="2">The sequence shown here is derived from an EMBL/GenBank/DDBJ whole genome shotgun (WGS) entry which is preliminary data.</text>
</comment>
<dbReference type="SUPFAM" id="SSF63829">
    <property type="entry name" value="Calcium-dependent phosphotriesterase"/>
    <property type="match status" value="1"/>
</dbReference>
<keyword evidence="1" id="KW-0732">Signal</keyword>
<sequence>MHRLLVLLRVLLSLASLVELAACGKRSTPSPVTSIYQFPDDTFIENLFALPSGHILLTTFNSGNLLSIDPRATTPTPQNIAKLGDATGLTAIAALPLNLYAVAGGIHGPFSFVNNTMALYVVLVMGHQLASIVVASIPVPGTMMMNGLAALPHRPFTVLSADSIGGRLLRINTVTRQVDVAWTDAAFGSGGNPNMPLGINGLKIVGDWLYFTNSGRGTFARVPIDHNGNKVGSIQVIATLPTPANMTNAYDDFDFDRCGNAYVALHSSSVVKITPSGQQTVVAGGPGAIPKLKSPTSVSTAPDGKSIYISTGGGEFEGPTITGGQVLELELPSNC</sequence>
<dbReference type="RefSeq" id="XP_070914448.1">
    <property type="nucleotide sequence ID" value="XM_071058347.1"/>
</dbReference>
<dbReference type="GeneID" id="98173670"/>
<feature type="chain" id="PRO_5046104898" evidence="1">
    <location>
        <begin position="24"/>
        <end position="335"/>
    </location>
</feature>
<organism evidence="2 3">
    <name type="scientific">Madurella fahalii</name>
    <dbReference type="NCBI Taxonomy" id="1157608"/>
    <lineage>
        <taxon>Eukaryota</taxon>
        <taxon>Fungi</taxon>
        <taxon>Dikarya</taxon>
        <taxon>Ascomycota</taxon>
        <taxon>Pezizomycotina</taxon>
        <taxon>Sordariomycetes</taxon>
        <taxon>Sordariomycetidae</taxon>
        <taxon>Sordariales</taxon>
        <taxon>Sordariales incertae sedis</taxon>
        <taxon>Madurella</taxon>
    </lineage>
</organism>
<dbReference type="Proteomes" id="UP001628179">
    <property type="component" value="Unassembled WGS sequence"/>
</dbReference>
<dbReference type="PANTHER" id="PTHR42060">
    <property type="entry name" value="NHL REPEAT-CONTAINING PROTEIN-RELATED"/>
    <property type="match status" value="1"/>
</dbReference>
<dbReference type="Gene3D" id="2.120.10.30">
    <property type="entry name" value="TolB, C-terminal domain"/>
    <property type="match status" value="1"/>
</dbReference>
<evidence type="ECO:0000313" key="2">
    <source>
        <dbReference type="EMBL" id="GAB1312715.1"/>
    </source>
</evidence>
<proteinExistence type="predicted"/>
<protein>
    <submittedName>
        <fullName evidence="2">SMP-30/Gluconolactonase/LRE-like region domain-containing protein</fullName>
    </submittedName>
</protein>
<feature type="signal peptide" evidence="1">
    <location>
        <begin position="1"/>
        <end position="23"/>
    </location>
</feature>
<reference evidence="2 3" key="1">
    <citation type="submission" date="2024-09" db="EMBL/GenBank/DDBJ databases">
        <title>Itraconazole resistance in Madurella fahalii resulting from another homologue of gene encoding cytochrome P450 14-alpha sterol demethylase (CYP51).</title>
        <authorList>
            <person name="Yoshioka I."/>
            <person name="Fahal A.H."/>
            <person name="Kaneko S."/>
            <person name="Yaguchi T."/>
        </authorList>
    </citation>
    <scope>NUCLEOTIDE SEQUENCE [LARGE SCALE GENOMIC DNA]</scope>
    <source>
        <strain evidence="2 3">IFM 68171</strain>
    </source>
</reference>
<dbReference type="InterPro" id="IPR052998">
    <property type="entry name" value="Hetero-Diels-Alderase-like"/>
</dbReference>
<gene>
    <name evidence="2" type="ORF">MFIFM68171_02925</name>
</gene>
<dbReference type="InterPro" id="IPR011042">
    <property type="entry name" value="6-blade_b-propeller_TolB-like"/>
</dbReference>
<evidence type="ECO:0000313" key="3">
    <source>
        <dbReference type="Proteomes" id="UP001628179"/>
    </source>
</evidence>
<keyword evidence="3" id="KW-1185">Reference proteome</keyword>
<name>A0ABQ0G4P6_9PEZI</name>
<dbReference type="EMBL" id="BAAFSV010000002">
    <property type="protein sequence ID" value="GAB1312715.1"/>
    <property type="molecule type" value="Genomic_DNA"/>
</dbReference>
<evidence type="ECO:0000256" key="1">
    <source>
        <dbReference type="SAM" id="SignalP"/>
    </source>
</evidence>
<accession>A0ABQ0G4P6</accession>
<dbReference type="PANTHER" id="PTHR42060:SF1">
    <property type="entry name" value="NHL REPEAT-CONTAINING PROTEIN"/>
    <property type="match status" value="1"/>
</dbReference>